<sequence length="147" mass="16514">MRTSIDPEATAATEPALTVERTMTASAAALYRAWTDRFGDWFAEPDTVLMRAEVDVPYFFETLFEGQRHPHHGRFVELVPDELVTLTWTNAAVQGAETVVRVDLSPAEGGCHLTLRHGGFPDDETRDQTKDAWPQVLEHLDHVIRGE</sequence>
<gene>
    <name evidence="3" type="ORF">N802_10405</name>
</gene>
<comment type="similarity">
    <text evidence="1">Belongs to the AHA1 family.</text>
</comment>
<dbReference type="OrthoDB" id="268331at2"/>
<dbReference type="Pfam" id="PF08327">
    <property type="entry name" value="AHSA1"/>
    <property type="match status" value="1"/>
</dbReference>
<organism evidence="3 4">
    <name type="scientific">Knoellia sinensis KCTC 19936</name>
    <dbReference type="NCBI Taxonomy" id="1385520"/>
    <lineage>
        <taxon>Bacteria</taxon>
        <taxon>Bacillati</taxon>
        <taxon>Actinomycetota</taxon>
        <taxon>Actinomycetes</taxon>
        <taxon>Micrococcales</taxon>
        <taxon>Intrasporangiaceae</taxon>
        <taxon>Knoellia</taxon>
    </lineage>
</organism>
<dbReference type="CDD" id="cd07814">
    <property type="entry name" value="SRPBCC_CalC_Aha1-like"/>
    <property type="match status" value="1"/>
</dbReference>
<name>A0A0A0J0V1_9MICO</name>
<protein>
    <recommendedName>
        <fullName evidence="2">Activator of Hsp90 ATPase homologue 1/2-like C-terminal domain-containing protein</fullName>
    </recommendedName>
</protein>
<comment type="caution">
    <text evidence="3">The sequence shown here is derived from an EMBL/GenBank/DDBJ whole genome shotgun (WGS) entry which is preliminary data.</text>
</comment>
<dbReference type="Gene3D" id="3.30.530.20">
    <property type="match status" value="1"/>
</dbReference>
<accession>A0A0A0J0V1</accession>
<evidence type="ECO:0000259" key="2">
    <source>
        <dbReference type="Pfam" id="PF08327"/>
    </source>
</evidence>
<evidence type="ECO:0000313" key="3">
    <source>
        <dbReference type="EMBL" id="KGN29812.1"/>
    </source>
</evidence>
<dbReference type="AlphaFoldDB" id="A0A0A0J0V1"/>
<evidence type="ECO:0000313" key="4">
    <source>
        <dbReference type="Proteomes" id="UP000030002"/>
    </source>
</evidence>
<dbReference type="STRING" id="1385520.N802_10405"/>
<dbReference type="eggNOG" id="COG3832">
    <property type="taxonomic scope" value="Bacteria"/>
</dbReference>
<dbReference type="RefSeq" id="WP_035919358.1">
    <property type="nucleotide sequence ID" value="NZ_AVPJ01000028.1"/>
</dbReference>
<evidence type="ECO:0000256" key="1">
    <source>
        <dbReference type="ARBA" id="ARBA00006817"/>
    </source>
</evidence>
<dbReference type="InterPro" id="IPR013538">
    <property type="entry name" value="ASHA1/2-like_C"/>
</dbReference>
<dbReference type="Proteomes" id="UP000030002">
    <property type="component" value="Unassembled WGS sequence"/>
</dbReference>
<reference evidence="3 4" key="1">
    <citation type="submission" date="2013-08" db="EMBL/GenBank/DDBJ databases">
        <title>The genome sequence of Knoellia sinensis.</title>
        <authorList>
            <person name="Zhu W."/>
            <person name="Wang G."/>
        </authorList>
    </citation>
    <scope>NUCLEOTIDE SEQUENCE [LARGE SCALE GENOMIC DNA]</scope>
    <source>
        <strain evidence="3 4">KCTC 19936</strain>
    </source>
</reference>
<keyword evidence="4" id="KW-1185">Reference proteome</keyword>
<dbReference type="EMBL" id="AVPJ01000028">
    <property type="protein sequence ID" value="KGN29812.1"/>
    <property type="molecule type" value="Genomic_DNA"/>
</dbReference>
<proteinExistence type="inferred from homology"/>
<dbReference type="InterPro" id="IPR023393">
    <property type="entry name" value="START-like_dom_sf"/>
</dbReference>
<dbReference type="SUPFAM" id="SSF55961">
    <property type="entry name" value="Bet v1-like"/>
    <property type="match status" value="1"/>
</dbReference>
<feature type="domain" description="Activator of Hsp90 ATPase homologue 1/2-like C-terminal" evidence="2">
    <location>
        <begin position="25"/>
        <end position="143"/>
    </location>
</feature>